<keyword evidence="1" id="KW-0472">Membrane</keyword>
<feature type="transmembrane region" description="Helical" evidence="1">
    <location>
        <begin position="25"/>
        <end position="47"/>
    </location>
</feature>
<name>A0A7C9EF25_OPUST</name>
<dbReference type="AlphaFoldDB" id="A0A7C9EF25"/>
<evidence type="ECO:0000313" key="2">
    <source>
        <dbReference type="EMBL" id="MBA4664103.1"/>
    </source>
</evidence>
<reference evidence="2" key="1">
    <citation type="journal article" date="2013" name="J. Plant Res.">
        <title>Effect of fungi and light on seed germination of three Opuntia species from semiarid lands of central Mexico.</title>
        <authorList>
            <person name="Delgado-Sanchez P."/>
            <person name="Jimenez-Bremont J.F."/>
            <person name="Guerrero-Gonzalez Mde L."/>
            <person name="Flores J."/>
        </authorList>
    </citation>
    <scope>NUCLEOTIDE SEQUENCE</scope>
    <source>
        <tissue evidence="2">Cladode</tissue>
    </source>
</reference>
<keyword evidence="1" id="KW-0812">Transmembrane</keyword>
<dbReference type="EMBL" id="GISG01222682">
    <property type="protein sequence ID" value="MBA4664104.1"/>
    <property type="molecule type" value="Transcribed_RNA"/>
</dbReference>
<keyword evidence="1" id="KW-1133">Transmembrane helix</keyword>
<dbReference type="EMBL" id="GISG01222681">
    <property type="protein sequence ID" value="MBA4664103.1"/>
    <property type="molecule type" value="Transcribed_RNA"/>
</dbReference>
<accession>A0A7C9EF25</accession>
<sequence length="114" mass="13201">MLLGVYHLGNFWSLAFQIMQQQVELLAVVTPYIGIAFASMGLGKWLLAFDMHQLTYFQFIFLPQNLNSTMMSRIGFSQKQMRLLSGQNHYSLRCLIVLVKLQRKDMAVEHLTMV</sequence>
<evidence type="ECO:0000256" key="1">
    <source>
        <dbReference type="SAM" id="Phobius"/>
    </source>
</evidence>
<reference evidence="2" key="2">
    <citation type="submission" date="2020-07" db="EMBL/GenBank/DDBJ databases">
        <authorList>
            <person name="Vera ALvarez R."/>
            <person name="Arias-Moreno D.M."/>
            <person name="Jimenez-Jacinto V."/>
            <person name="Jimenez-Bremont J.F."/>
            <person name="Swaminathan K."/>
            <person name="Moose S.P."/>
            <person name="Guerrero-Gonzalez M.L."/>
            <person name="Marino-Ramirez L."/>
            <person name="Landsman D."/>
            <person name="Rodriguez-Kessler M."/>
            <person name="Delgado-Sanchez P."/>
        </authorList>
    </citation>
    <scope>NUCLEOTIDE SEQUENCE</scope>
    <source>
        <tissue evidence="2">Cladode</tissue>
    </source>
</reference>
<protein>
    <submittedName>
        <fullName evidence="2">Uncharacterized protein</fullName>
    </submittedName>
</protein>
<organism evidence="2">
    <name type="scientific">Opuntia streptacantha</name>
    <name type="common">Prickly pear cactus</name>
    <name type="synonym">Opuntia cardona</name>
    <dbReference type="NCBI Taxonomy" id="393608"/>
    <lineage>
        <taxon>Eukaryota</taxon>
        <taxon>Viridiplantae</taxon>
        <taxon>Streptophyta</taxon>
        <taxon>Embryophyta</taxon>
        <taxon>Tracheophyta</taxon>
        <taxon>Spermatophyta</taxon>
        <taxon>Magnoliopsida</taxon>
        <taxon>eudicotyledons</taxon>
        <taxon>Gunneridae</taxon>
        <taxon>Pentapetalae</taxon>
        <taxon>Caryophyllales</taxon>
        <taxon>Cactineae</taxon>
        <taxon>Cactaceae</taxon>
        <taxon>Opuntioideae</taxon>
        <taxon>Opuntia</taxon>
    </lineage>
</organism>
<proteinExistence type="predicted"/>